<evidence type="ECO:0000256" key="12">
    <source>
        <dbReference type="PIRNR" id="PIRNR006446"/>
    </source>
</evidence>
<keyword evidence="7 12" id="KW-0479">Metal-binding</keyword>
<evidence type="ECO:0000256" key="6">
    <source>
        <dbReference type="ARBA" id="ARBA00022692"/>
    </source>
</evidence>
<feature type="transmembrane region" description="Helical" evidence="12">
    <location>
        <begin position="91"/>
        <end position="115"/>
    </location>
</feature>
<keyword evidence="3 12" id="KW-0813">Transport</keyword>
<dbReference type="OrthoDB" id="9807042at2"/>
<keyword evidence="14" id="KW-1185">Reference proteome</keyword>
<feature type="transmembrane region" description="Helical" evidence="12">
    <location>
        <begin position="364"/>
        <end position="386"/>
    </location>
</feature>
<evidence type="ECO:0000256" key="4">
    <source>
        <dbReference type="ARBA" id="ARBA00022475"/>
    </source>
</evidence>
<dbReference type="InterPro" id="IPR002585">
    <property type="entry name" value="Cyt-d_ubiquinol_oxidase_su_1"/>
</dbReference>
<feature type="transmembrane region" description="Helical" evidence="12">
    <location>
        <begin position="217"/>
        <end position="237"/>
    </location>
</feature>
<evidence type="ECO:0000256" key="7">
    <source>
        <dbReference type="ARBA" id="ARBA00022723"/>
    </source>
</evidence>
<comment type="similarity">
    <text evidence="2 12">Belongs to the cytochrome ubiquinol oxidase subunit 1 family.</text>
</comment>
<feature type="transmembrane region" description="Helical" evidence="12">
    <location>
        <begin position="127"/>
        <end position="150"/>
    </location>
</feature>
<keyword evidence="9 12" id="KW-1133">Transmembrane helix</keyword>
<dbReference type="GO" id="GO:0046872">
    <property type="term" value="F:metal ion binding"/>
    <property type="evidence" value="ECO:0007669"/>
    <property type="project" value="UniProtKB-UniRule"/>
</dbReference>
<dbReference type="Pfam" id="PF01654">
    <property type="entry name" value="Cyt_bd_oxida_I"/>
    <property type="match status" value="1"/>
</dbReference>
<evidence type="ECO:0000256" key="2">
    <source>
        <dbReference type="ARBA" id="ARBA00009819"/>
    </source>
</evidence>
<dbReference type="PANTHER" id="PTHR30365">
    <property type="entry name" value="CYTOCHROME D UBIQUINOL OXIDASE"/>
    <property type="match status" value="1"/>
</dbReference>
<dbReference type="PIRSF" id="PIRSF006446">
    <property type="entry name" value="Cyt_quinol_oxidase_1"/>
    <property type="match status" value="1"/>
</dbReference>
<feature type="transmembrane region" description="Helical" evidence="12">
    <location>
        <begin position="20"/>
        <end position="41"/>
    </location>
</feature>
<sequence length="461" mass="51516">MDPLLLARWQFGITTVYHFLFVPLTLGLSILLAIIHTKYYRTNDLKYKTMAKFWGKLFIINFIMGVATGLVQEFQFGMNWSEYSRFMGDIFGVPLAIEALAAFFVESTFLGVWVFGWDRLPKKVHLASIWLVAIATNLSAFWILVANSFMQNPVGYVLNNGRVEMDSFFEVVTNPYVFTQFGHTFTAGVSTAAFFMLGISAYHLVKHKDESIFSSSFKLAAVAALIGSLAVASIGHFQGQFLAEEKPMKMAAMEALWETTEKAPLALWASIDVENRTNNHEIAVPYALSFMAFNSFTKEVQGINDVQAQYEEEYGSGNYIPDVVTMFWSFRIMVAAGSIMVLLAMVSVFIAFKNKMLSGGWVHKFLMLLTPAIALPYLANSFGWLITEMGRQPWIVFGLQKTADGVSTVVSSQMVLLSMVGFTLIYLILAVIDVQLLVKFAKGVDEEAKAPIAKEEGSLWI</sequence>
<feature type="transmembrane region" description="Helical" evidence="12">
    <location>
        <begin position="328"/>
        <end position="352"/>
    </location>
</feature>
<organism evidence="13 14">
    <name type="scientific">Desulfonispora thiosulfatigenes DSM 11270</name>
    <dbReference type="NCBI Taxonomy" id="656914"/>
    <lineage>
        <taxon>Bacteria</taxon>
        <taxon>Bacillati</taxon>
        <taxon>Bacillota</taxon>
        <taxon>Clostridia</taxon>
        <taxon>Eubacteriales</taxon>
        <taxon>Peptococcaceae</taxon>
        <taxon>Desulfonispora</taxon>
    </lineage>
</organism>
<evidence type="ECO:0000313" key="14">
    <source>
        <dbReference type="Proteomes" id="UP000192731"/>
    </source>
</evidence>
<dbReference type="GO" id="GO:0070069">
    <property type="term" value="C:cytochrome complex"/>
    <property type="evidence" value="ECO:0007669"/>
    <property type="project" value="UniProtKB-UniRule"/>
</dbReference>
<evidence type="ECO:0000256" key="11">
    <source>
        <dbReference type="ARBA" id="ARBA00023136"/>
    </source>
</evidence>
<keyword evidence="4 12" id="KW-1003">Cell membrane</keyword>
<proteinExistence type="inferred from homology"/>
<evidence type="ECO:0000256" key="5">
    <source>
        <dbReference type="ARBA" id="ARBA00022617"/>
    </source>
</evidence>
<evidence type="ECO:0000256" key="9">
    <source>
        <dbReference type="ARBA" id="ARBA00022989"/>
    </source>
</evidence>
<dbReference type="GO" id="GO:0005886">
    <property type="term" value="C:plasma membrane"/>
    <property type="evidence" value="ECO:0007669"/>
    <property type="project" value="UniProtKB-SubCell"/>
</dbReference>
<dbReference type="Proteomes" id="UP000192731">
    <property type="component" value="Unassembled WGS sequence"/>
</dbReference>
<keyword evidence="10 12" id="KW-0408">Iron</keyword>
<evidence type="ECO:0000313" key="13">
    <source>
        <dbReference type="EMBL" id="SMB79943.1"/>
    </source>
</evidence>
<feature type="transmembrane region" description="Helical" evidence="12">
    <location>
        <begin position="185"/>
        <end position="205"/>
    </location>
</feature>
<evidence type="ECO:0000256" key="8">
    <source>
        <dbReference type="ARBA" id="ARBA00022982"/>
    </source>
</evidence>
<dbReference type="AlphaFoldDB" id="A0A1W1UFY7"/>
<dbReference type="GO" id="GO:0016682">
    <property type="term" value="F:oxidoreductase activity, acting on diphenols and related substances as donors, oxygen as acceptor"/>
    <property type="evidence" value="ECO:0007669"/>
    <property type="project" value="TreeGrafter"/>
</dbReference>
<dbReference type="PANTHER" id="PTHR30365:SF15">
    <property type="entry name" value="CYTOCHROME BD UBIQUINOL OXIDASE SUBUNIT 1"/>
    <property type="match status" value="1"/>
</dbReference>
<keyword evidence="11 12" id="KW-0472">Membrane</keyword>
<evidence type="ECO:0000256" key="3">
    <source>
        <dbReference type="ARBA" id="ARBA00022448"/>
    </source>
</evidence>
<keyword evidence="6 12" id="KW-0812">Transmembrane</keyword>
<evidence type="ECO:0000256" key="1">
    <source>
        <dbReference type="ARBA" id="ARBA00004651"/>
    </source>
</evidence>
<protein>
    <submittedName>
        <fullName evidence="13">Cytochrome bd-I ubiquinol oxidase subunit 1 apoprotein</fullName>
    </submittedName>
</protein>
<reference evidence="13 14" key="1">
    <citation type="submission" date="2017-04" db="EMBL/GenBank/DDBJ databases">
        <authorList>
            <person name="Afonso C.L."/>
            <person name="Miller P.J."/>
            <person name="Scott M.A."/>
            <person name="Spackman E."/>
            <person name="Goraichik I."/>
            <person name="Dimitrov K.M."/>
            <person name="Suarez D.L."/>
            <person name="Swayne D.E."/>
        </authorList>
    </citation>
    <scope>NUCLEOTIDE SEQUENCE [LARGE SCALE GENOMIC DNA]</scope>
    <source>
        <strain evidence="13 14">DSM 11270</strain>
    </source>
</reference>
<feature type="transmembrane region" description="Helical" evidence="12">
    <location>
        <begin position="53"/>
        <end position="71"/>
    </location>
</feature>
<dbReference type="RefSeq" id="WP_084051921.1">
    <property type="nucleotide sequence ID" value="NZ_FWWT01000005.1"/>
</dbReference>
<dbReference type="STRING" id="656914.SAMN00017405_0815"/>
<keyword evidence="8 12" id="KW-0249">Electron transport</keyword>
<dbReference type="GO" id="GO:0009055">
    <property type="term" value="F:electron transfer activity"/>
    <property type="evidence" value="ECO:0007669"/>
    <property type="project" value="UniProtKB-UniRule"/>
</dbReference>
<feature type="transmembrane region" description="Helical" evidence="12">
    <location>
        <begin position="406"/>
        <end position="432"/>
    </location>
</feature>
<accession>A0A1W1UFY7</accession>
<dbReference type="GO" id="GO:0020037">
    <property type="term" value="F:heme binding"/>
    <property type="evidence" value="ECO:0007669"/>
    <property type="project" value="TreeGrafter"/>
</dbReference>
<evidence type="ECO:0000256" key="10">
    <source>
        <dbReference type="ARBA" id="ARBA00023004"/>
    </source>
</evidence>
<dbReference type="EMBL" id="FWWT01000005">
    <property type="protein sequence ID" value="SMB79943.1"/>
    <property type="molecule type" value="Genomic_DNA"/>
</dbReference>
<comment type="subcellular location">
    <subcellularLocation>
        <location evidence="1">Cell membrane</location>
        <topology evidence="1">Multi-pass membrane protein</topology>
    </subcellularLocation>
</comment>
<gene>
    <name evidence="13" type="ORF">SAMN00017405_0815</name>
</gene>
<name>A0A1W1UFY7_DESTI</name>
<dbReference type="GO" id="GO:0019646">
    <property type="term" value="P:aerobic electron transport chain"/>
    <property type="evidence" value="ECO:0007669"/>
    <property type="project" value="InterPro"/>
</dbReference>
<keyword evidence="5 12" id="KW-0349">Heme</keyword>